<evidence type="ECO:0000313" key="2">
    <source>
        <dbReference type="Proteomes" id="UP000593577"/>
    </source>
</evidence>
<dbReference type="Proteomes" id="UP000593577">
    <property type="component" value="Unassembled WGS sequence"/>
</dbReference>
<keyword evidence="2" id="KW-1185">Reference proteome</keyword>
<gene>
    <name evidence="1" type="ORF">Goari_003498</name>
</gene>
<accession>A0A7J8YBN0</accession>
<name>A0A7J8YBN0_GOSAI</name>
<reference evidence="1 2" key="1">
    <citation type="journal article" date="2019" name="Genome Biol. Evol.">
        <title>Insights into the evolution of the New World diploid cottons (Gossypium, subgenus Houzingenia) based on genome sequencing.</title>
        <authorList>
            <person name="Grover C.E."/>
            <person name="Arick M.A. 2nd"/>
            <person name="Thrash A."/>
            <person name="Conover J.L."/>
            <person name="Sanders W.S."/>
            <person name="Peterson D.G."/>
            <person name="Frelichowski J.E."/>
            <person name="Scheffler J.A."/>
            <person name="Scheffler B.E."/>
            <person name="Wendel J.F."/>
        </authorList>
    </citation>
    <scope>NUCLEOTIDE SEQUENCE [LARGE SCALE GENOMIC DNA]</scope>
    <source>
        <strain evidence="1">185</strain>
        <tissue evidence="1">Leaf</tissue>
    </source>
</reference>
<comment type="caution">
    <text evidence="1">The sequence shown here is derived from an EMBL/GenBank/DDBJ whole genome shotgun (WGS) entry which is preliminary data.</text>
</comment>
<protein>
    <submittedName>
        <fullName evidence="1">Uncharacterized protein</fullName>
    </submittedName>
</protein>
<organism evidence="1 2">
    <name type="scientific">Gossypium aridum</name>
    <name type="common">American cotton</name>
    <name type="synonym">Erioxylum aridum</name>
    <dbReference type="NCBI Taxonomy" id="34290"/>
    <lineage>
        <taxon>Eukaryota</taxon>
        <taxon>Viridiplantae</taxon>
        <taxon>Streptophyta</taxon>
        <taxon>Embryophyta</taxon>
        <taxon>Tracheophyta</taxon>
        <taxon>Spermatophyta</taxon>
        <taxon>Magnoliopsida</taxon>
        <taxon>eudicotyledons</taxon>
        <taxon>Gunneridae</taxon>
        <taxon>Pentapetalae</taxon>
        <taxon>rosids</taxon>
        <taxon>malvids</taxon>
        <taxon>Malvales</taxon>
        <taxon>Malvaceae</taxon>
        <taxon>Malvoideae</taxon>
        <taxon>Gossypium</taxon>
    </lineage>
</organism>
<dbReference type="EMBL" id="JABFAA010000011">
    <property type="protein sequence ID" value="MBA0696983.1"/>
    <property type="molecule type" value="Genomic_DNA"/>
</dbReference>
<proteinExistence type="predicted"/>
<sequence>MVRKGDSKGVLSLRHPLHWHIWEQNSACNGTRKIKLRQG</sequence>
<evidence type="ECO:0000313" key="1">
    <source>
        <dbReference type="EMBL" id="MBA0696983.1"/>
    </source>
</evidence>
<dbReference type="AlphaFoldDB" id="A0A7J8YBN0"/>